<dbReference type="OrthoDB" id="243535at2"/>
<dbReference type="SUPFAM" id="SSF55073">
    <property type="entry name" value="Nucleotide cyclase"/>
    <property type="match status" value="2"/>
</dbReference>
<dbReference type="InterPro" id="IPR029787">
    <property type="entry name" value="Nucleotide_cyclase"/>
</dbReference>
<evidence type="ECO:0000259" key="3">
    <source>
        <dbReference type="PROSITE" id="PS50887"/>
    </source>
</evidence>
<dbReference type="GO" id="GO:0052621">
    <property type="term" value="F:diguanylate cyclase activity"/>
    <property type="evidence" value="ECO:0007669"/>
    <property type="project" value="UniProtKB-EC"/>
</dbReference>
<dbReference type="KEGG" id="psl:Psta_0909"/>
<dbReference type="HOGENOM" id="CLU_500292_0_0_0"/>
<dbReference type="AlphaFoldDB" id="D2R798"/>
<dbReference type="PANTHER" id="PTHR45138:SF24">
    <property type="entry name" value="DIGUANYLATE CYCLASE DGCC-RELATED"/>
    <property type="match status" value="1"/>
</dbReference>
<evidence type="ECO:0000256" key="2">
    <source>
        <dbReference type="SAM" id="Coils"/>
    </source>
</evidence>
<feature type="coiled-coil region" evidence="2">
    <location>
        <begin position="86"/>
        <end position="120"/>
    </location>
</feature>
<dbReference type="InterPro" id="IPR000160">
    <property type="entry name" value="GGDEF_dom"/>
</dbReference>
<dbReference type="GO" id="GO:0005886">
    <property type="term" value="C:plasma membrane"/>
    <property type="evidence" value="ECO:0007669"/>
    <property type="project" value="TreeGrafter"/>
</dbReference>
<dbReference type="EC" id="2.7.7.65" evidence="1"/>
<dbReference type="PROSITE" id="PS50887">
    <property type="entry name" value="GGDEF"/>
    <property type="match status" value="2"/>
</dbReference>
<gene>
    <name evidence="4" type="ordered locus">Psta_0909</name>
</gene>
<dbReference type="Gene3D" id="3.30.70.270">
    <property type="match status" value="2"/>
</dbReference>
<dbReference type="Pfam" id="PF00990">
    <property type="entry name" value="GGDEF"/>
    <property type="match status" value="2"/>
</dbReference>
<dbReference type="Proteomes" id="UP000001887">
    <property type="component" value="Chromosome"/>
</dbReference>
<protein>
    <recommendedName>
        <fullName evidence="1">diguanylate cyclase</fullName>
        <ecNumber evidence="1">2.7.7.65</ecNumber>
    </recommendedName>
</protein>
<dbReference type="InterPro" id="IPR043128">
    <property type="entry name" value="Rev_trsase/Diguanyl_cyclase"/>
</dbReference>
<keyword evidence="2" id="KW-0175">Coiled coil</keyword>
<dbReference type="FunFam" id="3.30.70.270:FF:000001">
    <property type="entry name" value="Diguanylate cyclase domain protein"/>
    <property type="match status" value="1"/>
</dbReference>
<dbReference type="GO" id="GO:0043709">
    <property type="term" value="P:cell adhesion involved in single-species biofilm formation"/>
    <property type="evidence" value="ECO:0007669"/>
    <property type="project" value="TreeGrafter"/>
</dbReference>
<evidence type="ECO:0000313" key="4">
    <source>
        <dbReference type="EMBL" id="ADB15594.1"/>
    </source>
</evidence>
<dbReference type="NCBIfam" id="TIGR00254">
    <property type="entry name" value="GGDEF"/>
    <property type="match status" value="2"/>
</dbReference>
<dbReference type="InterPro" id="IPR050469">
    <property type="entry name" value="Diguanylate_Cyclase"/>
</dbReference>
<dbReference type="GO" id="GO:1902201">
    <property type="term" value="P:negative regulation of bacterial-type flagellum-dependent cell motility"/>
    <property type="evidence" value="ECO:0007669"/>
    <property type="project" value="TreeGrafter"/>
</dbReference>
<evidence type="ECO:0000256" key="1">
    <source>
        <dbReference type="ARBA" id="ARBA00012528"/>
    </source>
</evidence>
<dbReference type="STRING" id="530564.Psta_0909"/>
<dbReference type="eggNOG" id="COG3706">
    <property type="taxonomic scope" value="Bacteria"/>
</dbReference>
<accession>D2R798</accession>
<feature type="domain" description="GGDEF" evidence="3">
    <location>
        <begin position="151"/>
        <end position="283"/>
    </location>
</feature>
<feature type="domain" description="GGDEF" evidence="3">
    <location>
        <begin position="355"/>
        <end position="487"/>
    </location>
</feature>
<proteinExistence type="predicted"/>
<organism evidence="4 5">
    <name type="scientific">Pirellula staleyi (strain ATCC 27377 / DSM 6068 / ICPB 4128)</name>
    <name type="common">Pirella staleyi</name>
    <dbReference type="NCBI Taxonomy" id="530564"/>
    <lineage>
        <taxon>Bacteria</taxon>
        <taxon>Pseudomonadati</taxon>
        <taxon>Planctomycetota</taxon>
        <taxon>Planctomycetia</taxon>
        <taxon>Pirellulales</taxon>
        <taxon>Pirellulaceae</taxon>
        <taxon>Pirellula</taxon>
    </lineage>
</organism>
<keyword evidence="5" id="KW-1185">Reference proteome</keyword>
<reference evidence="4 5" key="1">
    <citation type="journal article" date="2009" name="Stand. Genomic Sci.">
        <title>Complete genome sequence of Pirellula staleyi type strain (ATCC 27377).</title>
        <authorList>
            <person name="Clum A."/>
            <person name="Tindall B.J."/>
            <person name="Sikorski J."/>
            <person name="Ivanova N."/>
            <person name="Mavrommatis K."/>
            <person name="Lucas S."/>
            <person name="Glavina del Rio T."/>
            <person name="Nolan M."/>
            <person name="Chen F."/>
            <person name="Tice H."/>
            <person name="Pitluck S."/>
            <person name="Cheng J.F."/>
            <person name="Chertkov O."/>
            <person name="Brettin T."/>
            <person name="Han C."/>
            <person name="Detter J.C."/>
            <person name="Kuske C."/>
            <person name="Bruce D."/>
            <person name="Goodwin L."/>
            <person name="Ovchinikova G."/>
            <person name="Pati A."/>
            <person name="Mikhailova N."/>
            <person name="Chen A."/>
            <person name="Palaniappan K."/>
            <person name="Land M."/>
            <person name="Hauser L."/>
            <person name="Chang Y.J."/>
            <person name="Jeffries C.D."/>
            <person name="Chain P."/>
            <person name="Rohde M."/>
            <person name="Goker M."/>
            <person name="Bristow J."/>
            <person name="Eisen J.A."/>
            <person name="Markowitz V."/>
            <person name="Hugenholtz P."/>
            <person name="Kyrpides N.C."/>
            <person name="Klenk H.P."/>
            <person name="Lapidus A."/>
        </authorList>
    </citation>
    <scope>NUCLEOTIDE SEQUENCE [LARGE SCALE GENOMIC DNA]</scope>
    <source>
        <strain evidence="5">ATCC 27377 / DSM 6068 / ICPB 4128</strain>
    </source>
</reference>
<name>D2R798_PIRSD</name>
<dbReference type="EMBL" id="CP001848">
    <property type="protein sequence ID" value="ADB15594.1"/>
    <property type="molecule type" value="Genomic_DNA"/>
</dbReference>
<dbReference type="SMART" id="SM00267">
    <property type="entry name" value="GGDEF"/>
    <property type="match status" value="2"/>
</dbReference>
<dbReference type="PANTHER" id="PTHR45138">
    <property type="entry name" value="REGULATORY COMPONENTS OF SENSORY TRANSDUCTION SYSTEM"/>
    <property type="match status" value="1"/>
</dbReference>
<sequence length="500" mass="54904" precursor="true">MSTWLSFVITLLAALGAVAVVLALVRRRRPVGDIEAEQHLARETIARLQDLTARVAADVDEHATYVQEINAELSGGEQDSDVLTTVQRLIDANERMQKQLVSAEERLQAQARQIESHAVEARTDALTQVANRRAFDDELRRCLSERDHNKTVSTLMILDVDHFKKFNDTHGHQAGDEVLRGVARVLRNAFSSAELVARYGGEEFAIVFPGVSFAACQISAEKARQAVATANFRFQGKSLSVTASAGLSELLPTDNEQEWIRRADEALYASKKAGRNCGHMTNAERTVRLTINDPAAVAAQTAAAEMSVAKVGDEWLFEADTNELFTRDPIANVSSRPVFFDDLIRRLAQWRRGGAPLSLMMVQVDGLMRVATEHGPTAAATVLRVTSQIMQATMRDMDHVTRLGEDTFALLLPGAKIIDAHSVSERLRAAVQKCRLPRRAGAAWFTITVGAVEVSNGDDMRLILERARRALQAAIAQGRNCVIAHDSTGAPIVRMVPSNR</sequence>
<dbReference type="CDD" id="cd01949">
    <property type="entry name" value="GGDEF"/>
    <property type="match status" value="2"/>
</dbReference>
<evidence type="ECO:0000313" key="5">
    <source>
        <dbReference type="Proteomes" id="UP000001887"/>
    </source>
</evidence>